<protein>
    <submittedName>
        <fullName evidence="2">Uncharacterized protein</fullName>
    </submittedName>
</protein>
<evidence type="ECO:0000256" key="1">
    <source>
        <dbReference type="SAM" id="MobiDB-lite"/>
    </source>
</evidence>
<proteinExistence type="predicted"/>
<feature type="non-terminal residue" evidence="2">
    <location>
        <position position="119"/>
    </location>
</feature>
<keyword evidence="3" id="KW-1185">Reference proteome</keyword>
<dbReference type="Gene3D" id="1.10.340.70">
    <property type="match status" value="1"/>
</dbReference>
<feature type="region of interest" description="Disordered" evidence="1">
    <location>
        <begin position="84"/>
        <end position="119"/>
    </location>
</feature>
<name>A0ABD0QGC0_CIRMR</name>
<evidence type="ECO:0000313" key="2">
    <source>
        <dbReference type="EMBL" id="KAL0185288.1"/>
    </source>
</evidence>
<dbReference type="AlphaFoldDB" id="A0ABD0QGC0"/>
<feature type="region of interest" description="Disordered" evidence="1">
    <location>
        <begin position="1"/>
        <end position="24"/>
    </location>
</feature>
<accession>A0ABD0QGC0</accession>
<feature type="non-terminal residue" evidence="2">
    <location>
        <position position="1"/>
    </location>
</feature>
<evidence type="ECO:0000313" key="3">
    <source>
        <dbReference type="Proteomes" id="UP001529510"/>
    </source>
</evidence>
<feature type="compositionally biased region" description="Polar residues" evidence="1">
    <location>
        <begin position="8"/>
        <end position="21"/>
    </location>
</feature>
<organism evidence="2 3">
    <name type="scientific">Cirrhinus mrigala</name>
    <name type="common">Mrigala</name>
    <dbReference type="NCBI Taxonomy" id="683832"/>
    <lineage>
        <taxon>Eukaryota</taxon>
        <taxon>Metazoa</taxon>
        <taxon>Chordata</taxon>
        <taxon>Craniata</taxon>
        <taxon>Vertebrata</taxon>
        <taxon>Euteleostomi</taxon>
        <taxon>Actinopterygii</taxon>
        <taxon>Neopterygii</taxon>
        <taxon>Teleostei</taxon>
        <taxon>Ostariophysi</taxon>
        <taxon>Cypriniformes</taxon>
        <taxon>Cyprinidae</taxon>
        <taxon>Labeoninae</taxon>
        <taxon>Labeonini</taxon>
        <taxon>Cirrhinus</taxon>
    </lineage>
</organism>
<comment type="caution">
    <text evidence="2">The sequence shown here is derived from an EMBL/GenBank/DDBJ whole genome shotgun (WGS) entry which is preliminary data.</text>
</comment>
<sequence>RTPWRAVETSSPPTQPGSYSHNPPPARLVVPYCQRGAMLVHAHDAPCAGHHGAKATYKTLKQVARHAARHSRICERIPVVLPVSTSKPKPPSTTTVERNDLPMVRSPERLGRTSAAVNP</sequence>
<gene>
    <name evidence="2" type="ORF">M9458_020985</name>
</gene>
<feature type="compositionally biased region" description="Low complexity" evidence="1">
    <location>
        <begin position="84"/>
        <end position="96"/>
    </location>
</feature>
<dbReference type="Proteomes" id="UP001529510">
    <property type="component" value="Unassembled WGS sequence"/>
</dbReference>
<reference evidence="2 3" key="1">
    <citation type="submission" date="2024-05" db="EMBL/GenBank/DDBJ databases">
        <title>Genome sequencing and assembly of Indian major carp, Cirrhinus mrigala (Hamilton, 1822).</title>
        <authorList>
            <person name="Mohindra V."/>
            <person name="Chowdhury L.M."/>
            <person name="Lal K."/>
            <person name="Jena J.K."/>
        </authorList>
    </citation>
    <scope>NUCLEOTIDE SEQUENCE [LARGE SCALE GENOMIC DNA]</scope>
    <source>
        <strain evidence="2">CM1030</strain>
        <tissue evidence="2">Blood</tissue>
    </source>
</reference>
<dbReference type="EMBL" id="JAMKFB020000009">
    <property type="protein sequence ID" value="KAL0185288.1"/>
    <property type="molecule type" value="Genomic_DNA"/>
</dbReference>